<dbReference type="CDD" id="cd01060">
    <property type="entry name" value="Membrane-FADS-like"/>
    <property type="match status" value="1"/>
</dbReference>
<dbReference type="RefSeq" id="WP_276729757.1">
    <property type="nucleotide sequence ID" value="NZ_JAFKMR010000016.1"/>
</dbReference>
<sequence>MSSAATDPRSIPARLNLLLAVLALTMSGWLWIVLPLLLPALPALGWSLLIVVLATTFYWSLLHEGIHAVLLPDRRLNDALSRLLAIGFPAPFAVLRFGHLKHHQFNRTAIDRSEVFDPALTTRSAAAWRYYPQLLIGLYASEVAALLLVWLPPAWLLRLAQRLPAEPGLPSLAQSLERQLLKPDTLRAMRLDSLTSLVLMACSVWLYGTHVWMLLLALLGRGLLISLTDNAYHYATPLHAPGDDVRQARQLDLPRWASALILHFNYHATHHRHPALPWSKLPAAASTQDRQFAQPYMRALLRQLRGPIAQQVLPRSRIYGP</sequence>
<feature type="transmembrane region" description="Helical" evidence="1">
    <location>
        <begin position="79"/>
        <end position="98"/>
    </location>
</feature>
<evidence type="ECO:0000259" key="2">
    <source>
        <dbReference type="Pfam" id="PF00487"/>
    </source>
</evidence>
<proteinExistence type="predicted"/>
<feature type="transmembrane region" description="Helical" evidence="1">
    <location>
        <begin position="41"/>
        <end position="59"/>
    </location>
</feature>
<dbReference type="Proteomes" id="UP000664800">
    <property type="component" value="Unassembled WGS sequence"/>
</dbReference>
<feature type="transmembrane region" description="Helical" evidence="1">
    <location>
        <begin position="197"/>
        <end position="219"/>
    </location>
</feature>
<name>A0A8I1MXQ3_THIA3</name>
<feature type="domain" description="Fatty acid desaturase" evidence="2">
    <location>
        <begin position="46"/>
        <end position="289"/>
    </location>
</feature>
<accession>A0A8I1MXQ3</accession>
<feature type="transmembrane region" description="Helical" evidence="1">
    <location>
        <begin position="15"/>
        <end position="34"/>
    </location>
</feature>
<reference evidence="3" key="1">
    <citation type="submission" date="2021-02" db="EMBL/GenBank/DDBJ databases">
        <title>Thiocyanate and organic carbon inputs drive convergent selection for specific autotrophic Afipia and Thiobacillus strains within complex microbiomes.</title>
        <authorList>
            <person name="Huddy R.J."/>
            <person name="Sachdeva R."/>
            <person name="Kadzinga F."/>
            <person name="Kantor R.S."/>
            <person name="Harrison S.T.L."/>
            <person name="Banfield J.F."/>
        </authorList>
    </citation>
    <scope>NUCLEOTIDE SEQUENCE</scope>
    <source>
        <strain evidence="3">SCN18_13_7_16_R3_B_64_19</strain>
    </source>
</reference>
<keyword evidence="1" id="KW-0812">Transmembrane</keyword>
<gene>
    <name evidence="3" type="ORF">J0I24_07905</name>
</gene>
<evidence type="ECO:0000313" key="3">
    <source>
        <dbReference type="EMBL" id="MBN8744223.1"/>
    </source>
</evidence>
<dbReference type="InterPro" id="IPR005804">
    <property type="entry name" value="FA_desaturase_dom"/>
</dbReference>
<dbReference type="GO" id="GO:0006629">
    <property type="term" value="P:lipid metabolic process"/>
    <property type="evidence" value="ECO:0007669"/>
    <property type="project" value="InterPro"/>
</dbReference>
<keyword evidence="1" id="KW-1133">Transmembrane helix</keyword>
<evidence type="ECO:0000256" key="1">
    <source>
        <dbReference type="SAM" id="Phobius"/>
    </source>
</evidence>
<dbReference type="Pfam" id="PF00487">
    <property type="entry name" value="FA_desaturase"/>
    <property type="match status" value="1"/>
</dbReference>
<dbReference type="EMBL" id="JAFKMR010000016">
    <property type="protein sequence ID" value="MBN8744223.1"/>
    <property type="molecule type" value="Genomic_DNA"/>
</dbReference>
<comment type="caution">
    <text evidence="3">The sequence shown here is derived from an EMBL/GenBank/DDBJ whole genome shotgun (WGS) entry which is preliminary data.</text>
</comment>
<protein>
    <submittedName>
        <fullName evidence="3">Fatty acid desaturase</fullName>
    </submittedName>
</protein>
<feature type="transmembrane region" description="Helical" evidence="1">
    <location>
        <begin position="130"/>
        <end position="151"/>
    </location>
</feature>
<evidence type="ECO:0000313" key="4">
    <source>
        <dbReference type="Proteomes" id="UP000664800"/>
    </source>
</evidence>
<keyword evidence="1" id="KW-0472">Membrane</keyword>
<organism evidence="3 4">
    <name type="scientific">Thiomonas arsenitoxydans (strain DSM 22701 / CIP 110005 / 3As)</name>
    <dbReference type="NCBI Taxonomy" id="426114"/>
    <lineage>
        <taxon>Bacteria</taxon>
        <taxon>Pseudomonadati</taxon>
        <taxon>Pseudomonadota</taxon>
        <taxon>Betaproteobacteria</taxon>
        <taxon>Burkholderiales</taxon>
        <taxon>Thiomonas</taxon>
    </lineage>
</organism>
<dbReference type="AlphaFoldDB" id="A0A8I1MXQ3"/>